<keyword evidence="8" id="KW-0833">Ubl conjugation pathway</keyword>
<accession>Q99FI0</accession>
<evidence type="ECO:0000256" key="13">
    <source>
        <dbReference type="ARBA" id="ARBA00023200"/>
    </source>
</evidence>
<evidence type="ECO:0000256" key="2">
    <source>
        <dbReference type="ARBA" id="ARBA00004328"/>
    </source>
</evidence>
<comment type="similarity">
    <text evidence="4">Belongs to the primate lentivirus group Vif protein family.</text>
</comment>
<evidence type="ECO:0000256" key="1">
    <source>
        <dbReference type="ARBA" id="ARBA00004192"/>
    </source>
</evidence>
<dbReference type="GO" id="GO:0030430">
    <property type="term" value="C:host cell cytoplasm"/>
    <property type="evidence" value="ECO:0007669"/>
    <property type="project" value="UniProtKB-SubCell"/>
</dbReference>
<evidence type="ECO:0000313" key="15">
    <source>
        <dbReference type="Proteomes" id="UP000258895"/>
    </source>
</evidence>
<keyword evidence="9" id="KW-0832">Ubl conjugation</keyword>
<evidence type="ECO:0000256" key="7">
    <source>
        <dbReference type="ARBA" id="ARBA00022581"/>
    </source>
</evidence>
<gene>
    <name evidence="14" type="primary">vif</name>
</gene>
<evidence type="ECO:0000313" key="14">
    <source>
        <dbReference type="EMBL" id="AAK01034.1"/>
    </source>
</evidence>
<evidence type="ECO:0000256" key="8">
    <source>
        <dbReference type="ARBA" id="ARBA00022786"/>
    </source>
</evidence>
<keyword evidence="13" id="KW-1035">Host cytoplasm</keyword>
<evidence type="ECO:0000256" key="4">
    <source>
        <dbReference type="ARBA" id="ARBA00006372"/>
    </source>
</evidence>
<dbReference type="GO" id="GO:0020002">
    <property type="term" value="C:host cell plasma membrane"/>
    <property type="evidence" value="ECO:0007669"/>
    <property type="project" value="UniProtKB-SubCell"/>
</dbReference>
<evidence type="ECO:0000256" key="9">
    <source>
        <dbReference type="ARBA" id="ARBA00022843"/>
    </source>
</evidence>
<dbReference type="GO" id="GO:0019058">
    <property type="term" value="P:viral life cycle"/>
    <property type="evidence" value="ECO:0007669"/>
    <property type="project" value="InterPro"/>
</dbReference>
<dbReference type="EMBL" id="AF301156">
    <property type="protein sequence ID" value="AAK01034.1"/>
    <property type="molecule type" value="Genomic_DNA"/>
</dbReference>
<organismHost>
    <name type="scientific">Cercopithecidae</name>
    <name type="common">Old World monkeys</name>
    <dbReference type="NCBI Taxonomy" id="9527"/>
</organismHost>
<dbReference type="GO" id="GO:0044423">
    <property type="term" value="C:virion component"/>
    <property type="evidence" value="ECO:0007669"/>
    <property type="project" value="UniProtKB-KW"/>
</dbReference>
<keyword evidence="12" id="KW-0472">Membrane</keyword>
<evidence type="ECO:0000256" key="3">
    <source>
        <dbReference type="ARBA" id="ARBA00004501"/>
    </source>
</evidence>
<dbReference type="InterPro" id="IPR000475">
    <property type="entry name" value="Vif"/>
</dbReference>
<comment type="subcellular location">
    <subcellularLocation>
        <location evidence="3">Host cell membrane</location>
        <topology evidence="3">Peripheral membrane protein</topology>
        <orientation evidence="3">Cytoplasmic side</orientation>
    </subcellularLocation>
    <subcellularLocation>
        <location evidence="1">Host cytoplasm</location>
    </subcellularLocation>
    <subcellularLocation>
        <location evidence="2">Virion</location>
    </subcellularLocation>
</comment>
<proteinExistence type="inferred from homology"/>
<evidence type="ECO:0000256" key="10">
    <source>
        <dbReference type="ARBA" id="ARBA00022844"/>
    </source>
</evidence>
<keyword evidence="6" id="KW-0597">Phosphoprotein</keyword>
<evidence type="ECO:0000256" key="11">
    <source>
        <dbReference type="ARBA" id="ARBA00022870"/>
    </source>
</evidence>
<evidence type="ECO:0000256" key="12">
    <source>
        <dbReference type="ARBA" id="ARBA00023136"/>
    </source>
</evidence>
<keyword evidence="10" id="KW-0946">Virion</keyword>
<protein>
    <submittedName>
        <fullName evidence="14">Vif protein</fullName>
    </submittedName>
</protein>
<dbReference type="Pfam" id="PF00559">
    <property type="entry name" value="Vif"/>
    <property type="match status" value="1"/>
</dbReference>
<organism evidence="14 15">
    <name type="scientific">Simian immunodeficiency virus</name>
    <name type="common">SIV</name>
    <dbReference type="NCBI Taxonomy" id="11723"/>
    <lineage>
        <taxon>Viruses</taxon>
        <taxon>Riboviria</taxon>
        <taxon>Pararnavirae</taxon>
        <taxon>Artverviricota</taxon>
        <taxon>Revtraviricetes</taxon>
        <taxon>Ortervirales</taxon>
        <taxon>Retroviridae</taxon>
        <taxon>Orthoretrovirinae</taxon>
        <taxon>Lentivirus</taxon>
        <taxon>Lentivirus simimdef</taxon>
    </lineage>
</organism>
<keyword evidence="7" id="KW-0945">Host-virus interaction</keyword>
<evidence type="ECO:0000256" key="6">
    <source>
        <dbReference type="ARBA" id="ARBA00022553"/>
    </source>
</evidence>
<organismHost>
    <name type="scientific">Pan troglodytes</name>
    <name type="common">Chimpanzee</name>
    <dbReference type="NCBI Taxonomy" id="9598"/>
</organismHost>
<keyword evidence="11" id="KW-1043">Host membrane</keyword>
<evidence type="ECO:0000256" key="5">
    <source>
        <dbReference type="ARBA" id="ARBA00022511"/>
    </source>
</evidence>
<sequence length="159" mass="18732">MGKRKPKPLREWIKKQFPECQYYYLGKTESPEWWTEGKIEFYLGSAIKLSIIYLGTLTPDRYHRGPPVSYELQIGKWETDLSWQQAVGYMHIIRGKCVRIEEEARKAIRGLPWNPCDFQVGHLGVLKLQELCLLALREKERTHQKMRVLKGTSHGCRTR</sequence>
<reference evidence="14 15" key="1">
    <citation type="journal article" date="2001" name="J. Virol.">
        <title>Characterization of a novel simian immunodeficiency virus from guereza colobus monkeys (Colobus guereza) in Cameroon: a new lineage in the nonhuman primate lentivirus family.</title>
        <authorList>
            <person name="Courgnaud V."/>
            <person name="Pourrut X."/>
            <person name="Bibollet-Ruche F."/>
            <person name="Mpoudi-Ngole E."/>
            <person name="Bourgeois A."/>
            <person name="Delaporte E."/>
            <person name="Peeters M."/>
        </authorList>
    </citation>
    <scope>NUCLEOTIDE SEQUENCE [LARGE SCALE GENOMIC DNA]</scope>
    <source>
        <strain evidence="14 15">SIVcolCGU1</strain>
    </source>
</reference>
<name>Q99FI0_SIV</name>
<dbReference type="Proteomes" id="UP000258895">
    <property type="component" value="Segment"/>
</dbReference>
<keyword evidence="5" id="KW-1032">Host cell membrane</keyword>